<dbReference type="Pfam" id="PF02738">
    <property type="entry name" value="MoCoBD_1"/>
    <property type="match status" value="1"/>
</dbReference>
<sequence>MSTRHEAARATVDTAVGPAPGTWGPDGVPDPLGDQEKNRLLGTSVSRVDGPRKVRGAARFAAEFRFDGMVYAALVFSTIAKGRIMKLHTAEAEREHGVVLVMTHRNAPKLRALPLWWTEGKSVAGDNLPVMQDDRIHWNGQVIAVVLAETPEQAGHAASLVQADYAAEPAVTSFDQAKAAGGEPAFHYGRLLKTEIHDAEAALAAAPVKVDEIYRTPRQNHSAIEPHAVTLAWSGDELIVHDSSQGVVHAAWSLAYAFGLSQEQVHLSSPHVGGGFGAKGLWSYHILAAAAARISGRPVRVSLTREGVHRVVGGRANTEQRVAIGARPDGRFDALIHTGFCGMSRHHNMAESFISSSGSLYAAGSFKLEVRAAHLSTMATTFMRAPGEAVGSFGLECAVDELAERLGMDPIELRIRNEPDKDPASGRPFSSRHLVETFRAGAERFGWSRRGVTPGTRREGEWLSGMGMATASHGYVRLPGGAVRVTLTGHGTLAVDVAAHEMGMGTETTIAMVAAERFGLGLDQVKVRYGDSTLPGEILAGGAQQTAVVGAAIGAAQRDVVEELIKMAGHGSPLAGLTIEEVGCADGGLCKLGEPDRFDSYTSILARSGRDELSVEASGAPSQEMTTWSMRSYGAMFCEARVNAVTGEIRISRFLGSFDCGRIMNAKTAASQFRGGIIMGLGLALMEETLFDERNGRIMNPNLSEYHIPVHRDVPEIDVIWTDIPDPHAPMGAHGVGEIGITGVGAAVANAIYNATGKRVRDLPITLDKLL</sequence>
<dbReference type="InterPro" id="IPR036856">
    <property type="entry name" value="Ald_Oxase/Xan_DH_a/b_sf"/>
</dbReference>
<dbReference type="PANTHER" id="PTHR11908">
    <property type="entry name" value="XANTHINE DEHYDROGENASE"/>
    <property type="match status" value="1"/>
</dbReference>
<reference evidence="6" key="1">
    <citation type="journal article" date="2019" name="Int. J. Syst. Evol. Microbiol.">
        <title>The Global Catalogue of Microorganisms (GCM) 10K type strain sequencing project: providing services to taxonomists for standard genome sequencing and annotation.</title>
        <authorList>
            <consortium name="The Broad Institute Genomics Platform"/>
            <consortium name="The Broad Institute Genome Sequencing Center for Infectious Disease"/>
            <person name="Wu L."/>
            <person name="Ma J."/>
        </authorList>
    </citation>
    <scope>NUCLEOTIDE SEQUENCE [LARGE SCALE GENOMIC DNA]</scope>
    <source>
        <strain evidence="6">CGMCC 4.7645</strain>
    </source>
</reference>
<evidence type="ECO:0000259" key="4">
    <source>
        <dbReference type="SMART" id="SM01008"/>
    </source>
</evidence>
<accession>A0ABW5FLC7</accession>
<organism evidence="5 6">
    <name type="scientific">Amycolatopsis pigmentata</name>
    <dbReference type="NCBI Taxonomy" id="450801"/>
    <lineage>
        <taxon>Bacteria</taxon>
        <taxon>Bacillati</taxon>
        <taxon>Actinomycetota</taxon>
        <taxon>Actinomycetes</taxon>
        <taxon>Pseudonocardiales</taxon>
        <taxon>Pseudonocardiaceae</taxon>
        <taxon>Amycolatopsis</taxon>
    </lineage>
</organism>
<proteinExistence type="predicted"/>
<dbReference type="EMBL" id="JBHUKR010000004">
    <property type="protein sequence ID" value="MFD2415696.1"/>
    <property type="molecule type" value="Genomic_DNA"/>
</dbReference>
<dbReference type="SUPFAM" id="SSF56003">
    <property type="entry name" value="Molybdenum cofactor-binding domain"/>
    <property type="match status" value="1"/>
</dbReference>
<name>A0ABW5FLC7_9PSEU</name>
<keyword evidence="6" id="KW-1185">Reference proteome</keyword>
<dbReference type="PANTHER" id="PTHR11908:SF132">
    <property type="entry name" value="ALDEHYDE OXIDASE 1-RELATED"/>
    <property type="match status" value="1"/>
</dbReference>
<evidence type="ECO:0000313" key="6">
    <source>
        <dbReference type="Proteomes" id="UP001597417"/>
    </source>
</evidence>
<dbReference type="Proteomes" id="UP001597417">
    <property type="component" value="Unassembled WGS sequence"/>
</dbReference>
<evidence type="ECO:0000313" key="5">
    <source>
        <dbReference type="EMBL" id="MFD2415696.1"/>
    </source>
</evidence>
<dbReference type="InterPro" id="IPR000674">
    <property type="entry name" value="Ald_Oxase/Xan_DH_a/b"/>
</dbReference>
<protein>
    <submittedName>
        <fullName evidence="5">Xanthine dehydrogenase family protein molybdopterin-binding subunit</fullName>
    </submittedName>
</protein>
<dbReference type="InterPro" id="IPR016208">
    <property type="entry name" value="Ald_Oxase/xanthine_DH-like"/>
</dbReference>
<feature type="domain" description="Aldehyde oxidase/xanthine dehydrogenase a/b hammerhead" evidence="4">
    <location>
        <begin position="55"/>
        <end position="169"/>
    </location>
</feature>
<gene>
    <name evidence="5" type="ORF">ACFSXZ_05075</name>
</gene>
<dbReference type="Gene3D" id="3.90.1170.50">
    <property type="entry name" value="Aldehyde oxidase/xanthine dehydrogenase, a/b hammerhead"/>
    <property type="match status" value="1"/>
</dbReference>
<dbReference type="Gene3D" id="3.30.365.10">
    <property type="entry name" value="Aldehyde oxidase/xanthine dehydrogenase, molybdopterin binding domain"/>
    <property type="match status" value="4"/>
</dbReference>
<comment type="caution">
    <text evidence="5">The sequence shown here is derived from an EMBL/GenBank/DDBJ whole genome shotgun (WGS) entry which is preliminary data.</text>
</comment>
<dbReference type="SUPFAM" id="SSF54665">
    <property type="entry name" value="CO dehydrogenase molybdoprotein N-domain-like"/>
    <property type="match status" value="1"/>
</dbReference>
<keyword evidence="2" id="KW-0560">Oxidoreductase</keyword>
<evidence type="ECO:0000256" key="2">
    <source>
        <dbReference type="ARBA" id="ARBA00023002"/>
    </source>
</evidence>
<dbReference type="InterPro" id="IPR046867">
    <property type="entry name" value="AldOxase/xan_DH_MoCoBD2"/>
</dbReference>
<dbReference type="InterPro" id="IPR037165">
    <property type="entry name" value="AldOxase/xan_DH_Mopterin-bd_sf"/>
</dbReference>
<dbReference type="RefSeq" id="WP_378261718.1">
    <property type="nucleotide sequence ID" value="NZ_JBHUKR010000004.1"/>
</dbReference>
<dbReference type="Pfam" id="PF20256">
    <property type="entry name" value="MoCoBD_2"/>
    <property type="match status" value="1"/>
</dbReference>
<dbReference type="Pfam" id="PF01315">
    <property type="entry name" value="Ald_Xan_dh_C"/>
    <property type="match status" value="1"/>
</dbReference>
<dbReference type="SMART" id="SM01008">
    <property type="entry name" value="Ald_Xan_dh_C"/>
    <property type="match status" value="1"/>
</dbReference>
<evidence type="ECO:0000256" key="1">
    <source>
        <dbReference type="ARBA" id="ARBA00022505"/>
    </source>
</evidence>
<dbReference type="InterPro" id="IPR008274">
    <property type="entry name" value="AldOxase/xan_DH_MoCoBD1"/>
</dbReference>
<evidence type="ECO:0000256" key="3">
    <source>
        <dbReference type="SAM" id="MobiDB-lite"/>
    </source>
</evidence>
<keyword evidence="1" id="KW-0500">Molybdenum</keyword>
<feature type="region of interest" description="Disordered" evidence="3">
    <location>
        <begin position="1"/>
        <end position="35"/>
    </location>
</feature>